<feature type="transmembrane region" description="Helical" evidence="1">
    <location>
        <begin position="498"/>
        <end position="521"/>
    </location>
</feature>
<dbReference type="OrthoDB" id="1689567at2759"/>
<dbReference type="PANTHER" id="PTHR13018">
    <property type="entry name" value="PROBABLE MEMBRANE PROTEIN DUF221-RELATED"/>
    <property type="match status" value="1"/>
</dbReference>
<feature type="transmembrane region" description="Helical" evidence="1">
    <location>
        <begin position="223"/>
        <end position="245"/>
    </location>
</feature>
<dbReference type="GO" id="GO:0005886">
    <property type="term" value="C:plasma membrane"/>
    <property type="evidence" value="ECO:0007669"/>
    <property type="project" value="TreeGrafter"/>
</dbReference>
<name>A0A177B470_9BILA</name>
<dbReference type="InterPro" id="IPR003864">
    <property type="entry name" value="CSC1/OSCA1-like_7TM"/>
</dbReference>
<dbReference type="PANTHER" id="PTHR13018:SF5">
    <property type="entry name" value="RE44586P"/>
    <property type="match status" value="1"/>
</dbReference>
<comment type="caution">
    <text evidence="4">The sequence shown here is derived from an EMBL/GenBank/DDBJ whole genome shotgun (WGS) entry which is preliminary data.</text>
</comment>
<gene>
    <name evidence="4" type="ORF">A3Q56_03218</name>
</gene>
<dbReference type="Proteomes" id="UP000078046">
    <property type="component" value="Unassembled WGS sequence"/>
</dbReference>
<feature type="transmembrane region" description="Helical" evidence="1">
    <location>
        <begin position="470"/>
        <end position="491"/>
    </location>
</feature>
<protein>
    <recommendedName>
        <fullName evidence="6">CSC1/OSCA1-like 7TM region domain-containing protein</fullName>
    </recommendedName>
</protein>
<evidence type="ECO:0000259" key="2">
    <source>
        <dbReference type="Pfam" id="PF02714"/>
    </source>
</evidence>
<feature type="transmembrane region" description="Helical" evidence="1">
    <location>
        <begin position="409"/>
        <end position="440"/>
    </location>
</feature>
<feature type="domain" description="CSC1/OSCA1-like cytosolic" evidence="3">
    <location>
        <begin position="45"/>
        <end position="209"/>
    </location>
</feature>
<dbReference type="GO" id="GO:0005227">
    <property type="term" value="F:calcium-activated cation channel activity"/>
    <property type="evidence" value="ECO:0007669"/>
    <property type="project" value="InterPro"/>
</dbReference>
<keyword evidence="1" id="KW-0812">Transmembrane</keyword>
<dbReference type="InterPro" id="IPR045122">
    <property type="entry name" value="Csc1-like"/>
</dbReference>
<dbReference type="Pfam" id="PF14703">
    <property type="entry name" value="PHM7_cyt"/>
    <property type="match status" value="1"/>
</dbReference>
<evidence type="ECO:0000313" key="5">
    <source>
        <dbReference type="Proteomes" id="UP000078046"/>
    </source>
</evidence>
<sequence length="576" mass="67634">MIMSAFGIHYGLLHLKTFDKIYKSTCLMIVDIYPHSLNTIKFWKEMINDMYKDADTQPKPKIYLVKNTEKLLVKAIKFDIIQTSFEEYECRVEMKKLDSNKIFIEKYKMYNNSCKLKCSPCCVNNENIIDYSSREYYKNVLSKYNDALSQQCSNFNSATAIGITFLVFDSVSETLDFKMKFKSVRNNSINLYSSKISDAPNATDLIWENLAYVRSTLMFRRMCTILILLIVLIFFTTPTVCLKIFNIIDVETFNISESISKIGLILPTYLLFIFTLLLPNVCYLTIKLWKHKLISNFRQSVMITTSVHLIMMALIFPALGVTSINAVLVYFTLSKHDTDDISWDKVFSFTSSSFFVNYLITNCFIGCCVELLRIPDLLLYFVKIMGSKSSVERRLISEKERFQFNYGKCYAELVCICSIVITYSLICPIITIFGFLYFLFRQFVDRYNLFYEYKALHVSVRKTDKMHRNALFLTFSGTIVQQFFMLLLNYVRKTQQKVLLYIQFSFLIFSIWMGMGFLLYYNYKYGAKIERVRLLLEERENIDNEYLNYESLHSVVSKIQNPKVVQQLNTMIEKEM</sequence>
<accession>A0A177B470</accession>
<keyword evidence="1" id="KW-0472">Membrane</keyword>
<dbReference type="Pfam" id="PF02714">
    <property type="entry name" value="RSN1_7TM"/>
    <property type="match status" value="1"/>
</dbReference>
<feature type="transmembrane region" description="Helical" evidence="1">
    <location>
        <begin position="265"/>
        <end position="286"/>
    </location>
</feature>
<feature type="domain" description="CSC1/OSCA1-like 7TM region" evidence="2">
    <location>
        <begin position="220"/>
        <end position="488"/>
    </location>
</feature>
<keyword evidence="1" id="KW-1133">Transmembrane helix</keyword>
<dbReference type="InterPro" id="IPR027815">
    <property type="entry name" value="CSC1/OSCA1-like_cyt"/>
</dbReference>
<evidence type="ECO:0000259" key="3">
    <source>
        <dbReference type="Pfam" id="PF14703"/>
    </source>
</evidence>
<evidence type="ECO:0000256" key="1">
    <source>
        <dbReference type="SAM" id="Phobius"/>
    </source>
</evidence>
<dbReference type="AlphaFoldDB" id="A0A177B470"/>
<keyword evidence="5" id="KW-1185">Reference proteome</keyword>
<reference evidence="4 5" key="1">
    <citation type="submission" date="2016-04" db="EMBL/GenBank/DDBJ databases">
        <title>The genome of Intoshia linei affirms orthonectids as highly simplified spiralians.</title>
        <authorList>
            <person name="Mikhailov K.V."/>
            <person name="Slusarev G.S."/>
            <person name="Nikitin M.A."/>
            <person name="Logacheva M.D."/>
            <person name="Penin A."/>
            <person name="Aleoshin V."/>
            <person name="Panchin Y.V."/>
        </authorList>
    </citation>
    <scope>NUCLEOTIDE SEQUENCE [LARGE SCALE GENOMIC DNA]</scope>
    <source>
        <strain evidence="4">Intl2013</strain>
        <tissue evidence="4">Whole animal</tissue>
    </source>
</reference>
<feature type="transmembrane region" description="Helical" evidence="1">
    <location>
        <begin position="307"/>
        <end position="333"/>
    </location>
</feature>
<organism evidence="4 5">
    <name type="scientific">Intoshia linei</name>
    <dbReference type="NCBI Taxonomy" id="1819745"/>
    <lineage>
        <taxon>Eukaryota</taxon>
        <taxon>Metazoa</taxon>
        <taxon>Spiralia</taxon>
        <taxon>Lophotrochozoa</taxon>
        <taxon>Mesozoa</taxon>
        <taxon>Orthonectida</taxon>
        <taxon>Rhopaluridae</taxon>
        <taxon>Intoshia</taxon>
    </lineage>
</organism>
<proteinExistence type="predicted"/>
<evidence type="ECO:0000313" key="4">
    <source>
        <dbReference type="EMBL" id="OAF69016.1"/>
    </source>
</evidence>
<dbReference type="EMBL" id="LWCA01000350">
    <property type="protein sequence ID" value="OAF69016.1"/>
    <property type="molecule type" value="Genomic_DNA"/>
</dbReference>
<evidence type="ECO:0008006" key="6">
    <source>
        <dbReference type="Google" id="ProtNLM"/>
    </source>
</evidence>